<dbReference type="InterPro" id="IPR043167">
    <property type="entry name" value="LpxI_C_sf"/>
</dbReference>
<dbReference type="InterPro" id="IPR010415">
    <property type="entry name" value="LpxI_C"/>
</dbReference>
<dbReference type="InterPro" id="IPR053174">
    <property type="entry name" value="LpxI"/>
</dbReference>
<gene>
    <name evidence="3" type="ORF">SAMN02745174_00114</name>
</gene>
<dbReference type="STRING" id="180163.SAMN02745174_00114"/>
<feature type="domain" description="LpxI N-terminal" evidence="2">
    <location>
        <begin position="3"/>
        <end position="130"/>
    </location>
</feature>
<evidence type="ECO:0000259" key="1">
    <source>
        <dbReference type="Pfam" id="PF06230"/>
    </source>
</evidence>
<proteinExistence type="predicted"/>
<dbReference type="RefSeq" id="WP_078692663.1">
    <property type="nucleotide sequence ID" value="NZ_FUWX01000004.1"/>
</dbReference>
<dbReference type="Pfam" id="PF06230">
    <property type="entry name" value="LpxI_C"/>
    <property type="match status" value="1"/>
</dbReference>
<protein>
    <recommendedName>
        <fullName evidence="5">DUF1009 domain-containing protein</fullName>
    </recommendedName>
</protein>
<dbReference type="PANTHER" id="PTHR39962">
    <property type="entry name" value="BLL4848 PROTEIN"/>
    <property type="match status" value="1"/>
</dbReference>
<reference evidence="3 4" key="1">
    <citation type="submission" date="2017-02" db="EMBL/GenBank/DDBJ databases">
        <authorList>
            <person name="Peterson S.W."/>
        </authorList>
    </citation>
    <scope>NUCLEOTIDE SEQUENCE [LARGE SCALE GENOMIC DNA]</scope>
    <source>
        <strain evidence="3 4">ATCC 700028</strain>
    </source>
</reference>
<evidence type="ECO:0008006" key="5">
    <source>
        <dbReference type="Google" id="ProtNLM"/>
    </source>
</evidence>
<dbReference type="Gene3D" id="3.40.140.80">
    <property type="match status" value="1"/>
</dbReference>
<evidence type="ECO:0000259" key="2">
    <source>
        <dbReference type="Pfam" id="PF17930"/>
    </source>
</evidence>
<sequence>MKKIGIIVGNGMLPLYFIEEAENKGIETFPIGLLDSVEDKIKKHKNYKNFNIGEIGSIIKYLLLNDIKEIVMLGKIEKDVIFKEMNLDYFGEELLKRLPDRKDETLLFGVISFLRLNKIKVLPQNFLLKNFMFQEKVYTKRCPSKEDMETIKIGIEAAKALSKVDAGQTVVCKDSSVVALEGIEGTDKTILRGGTLAGEDCIIVKMSRPQQDMRVDIPAVGIETVKKAVEIRAKGIVAEGNKMLFLDSKEAIDLANKNNIFIIGVKI</sequence>
<organism evidence="3 4">
    <name type="scientific">Cetobacterium ceti</name>
    <dbReference type="NCBI Taxonomy" id="180163"/>
    <lineage>
        <taxon>Bacteria</taxon>
        <taxon>Fusobacteriati</taxon>
        <taxon>Fusobacteriota</taxon>
        <taxon>Fusobacteriia</taxon>
        <taxon>Fusobacteriales</taxon>
        <taxon>Fusobacteriaceae</taxon>
        <taxon>Cetobacterium</taxon>
    </lineage>
</organism>
<dbReference type="Gene3D" id="3.40.50.20">
    <property type="match status" value="1"/>
</dbReference>
<dbReference type="Proteomes" id="UP000191153">
    <property type="component" value="Unassembled WGS sequence"/>
</dbReference>
<dbReference type="PANTHER" id="PTHR39962:SF1">
    <property type="entry name" value="LPXI FAMILY PROTEIN"/>
    <property type="match status" value="1"/>
</dbReference>
<evidence type="ECO:0000313" key="3">
    <source>
        <dbReference type="EMBL" id="SJZ34202.1"/>
    </source>
</evidence>
<keyword evidence="4" id="KW-1185">Reference proteome</keyword>
<dbReference type="EMBL" id="FUWX01000004">
    <property type="protein sequence ID" value="SJZ34202.1"/>
    <property type="molecule type" value="Genomic_DNA"/>
</dbReference>
<accession>A0A1T4JVE7</accession>
<feature type="domain" description="LpxI C-terminal" evidence="1">
    <location>
        <begin position="135"/>
        <end position="263"/>
    </location>
</feature>
<dbReference type="Pfam" id="PF17930">
    <property type="entry name" value="LpxI_N"/>
    <property type="match status" value="1"/>
</dbReference>
<name>A0A1T4JVE7_9FUSO</name>
<dbReference type="AlphaFoldDB" id="A0A1T4JVE7"/>
<dbReference type="OrthoDB" id="9789836at2"/>
<evidence type="ECO:0000313" key="4">
    <source>
        <dbReference type="Proteomes" id="UP000191153"/>
    </source>
</evidence>
<dbReference type="InterPro" id="IPR041255">
    <property type="entry name" value="LpxI_N"/>
</dbReference>